<dbReference type="Proteomes" id="UP000272942">
    <property type="component" value="Unassembled WGS sequence"/>
</dbReference>
<dbReference type="EMBL" id="UZAN01073981">
    <property type="protein sequence ID" value="VDP95449.1"/>
    <property type="molecule type" value="Genomic_DNA"/>
</dbReference>
<organism evidence="4">
    <name type="scientific">Echinostoma caproni</name>
    <dbReference type="NCBI Taxonomy" id="27848"/>
    <lineage>
        <taxon>Eukaryota</taxon>
        <taxon>Metazoa</taxon>
        <taxon>Spiralia</taxon>
        <taxon>Lophotrochozoa</taxon>
        <taxon>Platyhelminthes</taxon>
        <taxon>Trematoda</taxon>
        <taxon>Digenea</taxon>
        <taxon>Plagiorchiida</taxon>
        <taxon>Echinostomata</taxon>
        <taxon>Echinostomatoidea</taxon>
        <taxon>Echinostomatidae</taxon>
        <taxon>Echinostoma</taxon>
    </lineage>
</organism>
<reference evidence="2 3" key="2">
    <citation type="submission" date="2018-11" db="EMBL/GenBank/DDBJ databases">
        <authorList>
            <consortium name="Pathogen Informatics"/>
        </authorList>
    </citation>
    <scope>NUCLEOTIDE SEQUENCE [LARGE SCALE GENOMIC DNA]</scope>
    <source>
        <strain evidence="2 3">Egypt</strain>
    </source>
</reference>
<protein>
    <submittedName>
        <fullName evidence="4">FAM192A_Fyv6_N domain-containing protein</fullName>
    </submittedName>
</protein>
<evidence type="ECO:0000313" key="4">
    <source>
        <dbReference type="WBParaSite" id="ECPE_0001808901-mRNA-1"/>
    </source>
</evidence>
<dbReference type="WBParaSite" id="ECPE_0001808901-mRNA-1">
    <property type="protein sequence ID" value="ECPE_0001808901-mRNA-1"/>
    <property type="gene ID" value="ECPE_0001808901"/>
</dbReference>
<evidence type="ECO:0000313" key="3">
    <source>
        <dbReference type="Proteomes" id="UP000272942"/>
    </source>
</evidence>
<feature type="transmembrane region" description="Helical" evidence="1">
    <location>
        <begin position="73"/>
        <end position="90"/>
    </location>
</feature>
<keyword evidence="1" id="KW-0812">Transmembrane</keyword>
<keyword evidence="1" id="KW-0472">Membrane</keyword>
<keyword evidence="1" id="KW-1133">Transmembrane helix</keyword>
<keyword evidence="3" id="KW-1185">Reference proteome</keyword>
<sequence>MSSKSAIKQNERMVSSVVARKSATTDAEDDIFMDKEELLKENDFHAYNIEVLKQERNEILEIFSEQKKSLPSVNVIRLILLVCFYIVALWEQLEQEQKTLDKCREELFQMRELKVNHVIVCFLCIEPESICFFFACFRILFFIRSSLMQFV</sequence>
<gene>
    <name evidence="2" type="ORF">ECPE_LOCUS18042</name>
</gene>
<dbReference type="AlphaFoldDB" id="A0A183BFQ6"/>
<evidence type="ECO:0000313" key="2">
    <source>
        <dbReference type="EMBL" id="VDP95449.1"/>
    </source>
</evidence>
<evidence type="ECO:0000256" key="1">
    <source>
        <dbReference type="SAM" id="Phobius"/>
    </source>
</evidence>
<proteinExistence type="predicted"/>
<feature type="transmembrane region" description="Helical" evidence="1">
    <location>
        <begin position="117"/>
        <end position="141"/>
    </location>
</feature>
<reference evidence="4" key="1">
    <citation type="submission" date="2016-06" db="UniProtKB">
        <authorList>
            <consortium name="WormBaseParasite"/>
        </authorList>
    </citation>
    <scope>IDENTIFICATION</scope>
</reference>
<name>A0A183BFQ6_9TREM</name>
<accession>A0A183BFQ6</accession>